<comment type="similarity">
    <text evidence="1">Belongs to the aspartate/glutamate racemases family.</text>
</comment>
<dbReference type="InterPro" id="IPR004380">
    <property type="entry name" value="Asp_race"/>
</dbReference>
<reference evidence="3 4" key="1">
    <citation type="submission" date="2019-02" db="EMBL/GenBank/DDBJ databases">
        <title>Genome sequences of Aliivibrio finisterrensis strains from farmed Atlantic salmon.</title>
        <authorList>
            <person name="Bowman J.P."/>
        </authorList>
    </citation>
    <scope>NUCLEOTIDE SEQUENCE [LARGE SCALE GENOMIC DNA]</scope>
    <source>
        <strain evidence="3 4">A32</strain>
    </source>
</reference>
<evidence type="ECO:0000256" key="1">
    <source>
        <dbReference type="ARBA" id="ARBA00007847"/>
    </source>
</evidence>
<dbReference type="PANTHER" id="PTHR21198:SF7">
    <property type="entry name" value="ASPARTATE-GLUTAMATE RACEMASE FAMILY"/>
    <property type="match status" value="1"/>
</dbReference>
<evidence type="ECO:0000313" key="4">
    <source>
        <dbReference type="Proteomes" id="UP000293465"/>
    </source>
</evidence>
<protein>
    <submittedName>
        <fullName evidence="3">Aspartate/glutamate racemase family protein</fullName>
    </submittedName>
</protein>
<evidence type="ECO:0000256" key="2">
    <source>
        <dbReference type="ARBA" id="ARBA00023235"/>
    </source>
</evidence>
<sequence length="237" mass="26294">MNKKLGILGGMGPLATVEFMMKIITQTPAHNDQEHIPMVVSSVPQIPDRTAFIMGHGEDPYPELKHSFDQLEQSGAECIVIPCNTAHYWYSQLSATSHVHTISIIDSVVQETQIRKHKTVGLLATTATMKARMYQQKLNQYDIDVIETNDMQQQAVMQGIYEVKAGNIEKGKALMLPVFKDMLSRGAEAIILGCTEIPVALAEQNLQSPHHCLDSLEILAKYCVEWSYEAEPAAIAS</sequence>
<accession>A0A4Q5KHZ4</accession>
<dbReference type="InterPro" id="IPR001920">
    <property type="entry name" value="Asp/Glu_race"/>
</dbReference>
<dbReference type="AlphaFoldDB" id="A0A4Q5KHZ4"/>
<keyword evidence="2" id="KW-0413">Isomerase</keyword>
<gene>
    <name evidence="3" type="ORF">ERW49_12365</name>
</gene>
<dbReference type="Proteomes" id="UP000293465">
    <property type="component" value="Unassembled WGS sequence"/>
</dbReference>
<dbReference type="SUPFAM" id="SSF53681">
    <property type="entry name" value="Aspartate/glutamate racemase"/>
    <property type="match status" value="2"/>
</dbReference>
<dbReference type="GO" id="GO:0047661">
    <property type="term" value="F:amino-acid racemase activity"/>
    <property type="evidence" value="ECO:0007669"/>
    <property type="project" value="InterPro"/>
</dbReference>
<proteinExistence type="inferred from homology"/>
<dbReference type="EMBL" id="SEZJ01000010">
    <property type="protein sequence ID" value="RYU45783.1"/>
    <property type="molecule type" value="Genomic_DNA"/>
</dbReference>
<dbReference type="OrthoDB" id="9803739at2"/>
<dbReference type="RefSeq" id="WP_130087688.1">
    <property type="nucleotide sequence ID" value="NZ_SEZJ01000010.1"/>
</dbReference>
<dbReference type="Pfam" id="PF01177">
    <property type="entry name" value="Asp_Glu_race"/>
    <property type="match status" value="1"/>
</dbReference>
<dbReference type="NCBIfam" id="TIGR00035">
    <property type="entry name" value="asp_race"/>
    <property type="match status" value="1"/>
</dbReference>
<dbReference type="InterPro" id="IPR015942">
    <property type="entry name" value="Asp/Glu/hydantoin_racemase"/>
</dbReference>
<evidence type="ECO:0000313" key="3">
    <source>
        <dbReference type="EMBL" id="RYU45783.1"/>
    </source>
</evidence>
<organism evidence="3 4">
    <name type="scientific">Aliivibrio finisterrensis</name>
    <dbReference type="NCBI Taxonomy" id="511998"/>
    <lineage>
        <taxon>Bacteria</taxon>
        <taxon>Pseudomonadati</taxon>
        <taxon>Pseudomonadota</taxon>
        <taxon>Gammaproteobacteria</taxon>
        <taxon>Vibrionales</taxon>
        <taxon>Vibrionaceae</taxon>
        <taxon>Aliivibrio</taxon>
    </lineage>
</organism>
<name>A0A4Q5KHZ4_9GAMM</name>
<comment type="caution">
    <text evidence="3">The sequence shown here is derived from an EMBL/GenBank/DDBJ whole genome shotgun (WGS) entry which is preliminary data.</text>
</comment>
<dbReference type="GeneID" id="56275853"/>
<dbReference type="PANTHER" id="PTHR21198">
    <property type="entry name" value="GLUTAMATE RACEMASE"/>
    <property type="match status" value="1"/>
</dbReference>
<dbReference type="Gene3D" id="3.40.50.1860">
    <property type="match status" value="2"/>
</dbReference>